<sequence length="51" mass="5378">MLKKITNLGTSLNKTAQKAINGGGGIKECEFSADPSTDWCCHLPDGCPPDN</sequence>
<name>A0A3E0HQB3_9FLAO</name>
<organism evidence="1 2">
    <name type="scientific">Tenacibaculum gallaicum</name>
    <dbReference type="NCBI Taxonomy" id="561505"/>
    <lineage>
        <taxon>Bacteria</taxon>
        <taxon>Pseudomonadati</taxon>
        <taxon>Bacteroidota</taxon>
        <taxon>Flavobacteriia</taxon>
        <taxon>Flavobacteriales</taxon>
        <taxon>Flavobacteriaceae</taxon>
        <taxon>Tenacibaculum</taxon>
    </lineage>
</organism>
<dbReference type="RefSeq" id="WP_170137034.1">
    <property type="nucleotide sequence ID" value="NZ_QUNS01000005.1"/>
</dbReference>
<dbReference type="AlphaFoldDB" id="A0A3E0HQB3"/>
<proteinExistence type="predicted"/>
<gene>
    <name evidence="1" type="ORF">C7448_10539</name>
</gene>
<evidence type="ECO:0000313" key="2">
    <source>
        <dbReference type="Proteomes" id="UP000256884"/>
    </source>
</evidence>
<reference evidence="1 2" key="1">
    <citation type="submission" date="2018-08" db="EMBL/GenBank/DDBJ databases">
        <title>Genomic Encyclopedia of Type Strains, Phase IV (KMG-IV): sequencing the most valuable type-strain genomes for metagenomic binning, comparative biology and taxonomic classification.</title>
        <authorList>
            <person name="Goeker M."/>
        </authorList>
    </citation>
    <scope>NUCLEOTIDE SEQUENCE [LARGE SCALE GENOMIC DNA]</scope>
    <source>
        <strain evidence="1 2">DSM 18841</strain>
    </source>
</reference>
<keyword evidence="2" id="KW-1185">Reference proteome</keyword>
<dbReference type="Proteomes" id="UP000256884">
    <property type="component" value="Unassembled WGS sequence"/>
</dbReference>
<comment type="caution">
    <text evidence="1">The sequence shown here is derived from an EMBL/GenBank/DDBJ whole genome shotgun (WGS) entry which is preliminary data.</text>
</comment>
<protein>
    <submittedName>
        <fullName evidence="1">Uncharacterized protein</fullName>
    </submittedName>
</protein>
<evidence type="ECO:0000313" key="1">
    <source>
        <dbReference type="EMBL" id="REH48763.1"/>
    </source>
</evidence>
<dbReference type="EMBL" id="QUNS01000005">
    <property type="protein sequence ID" value="REH48763.1"/>
    <property type="molecule type" value="Genomic_DNA"/>
</dbReference>
<accession>A0A3E0HQB3</accession>